<reference evidence="2 3" key="1">
    <citation type="submission" date="2016-11" db="EMBL/GenBank/DDBJ databases">
        <authorList>
            <person name="Varghese N."/>
            <person name="Submissions S."/>
        </authorList>
    </citation>
    <scope>NUCLEOTIDE SEQUENCE [LARGE SCALE GENOMIC DNA]</scope>
    <source>
        <strain evidence="2 3">FD</strain>
    </source>
</reference>
<evidence type="ECO:0000259" key="1">
    <source>
        <dbReference type="Pfam" id="PF18316"/>
    </source>
</evidence>
<dbReference type="NCBIfam" id="TIGR01603">
    <property type="entry name" value="maj_tail_phi13"/>
    <property type="match status" value="1"/>
</dbReference>
<sequence length="302" mass="33229">MQEVIKKTRTRGLMNIHAAEILKNTKTEYEADTPVHINGAISMKITDNFATETTYSEDGVEEVITEYIDSDIEMEINRLAPQERELFLGQLFKNGFLMKSAEDIQKELALSWMSKLANGLYEFSQYYCLKFNQGDEVTYNTKADKVETQTNSLKGKAYNRKLEQEIDGKKKHLYANIVDEEQLLAEHTDAKQAIESWFSAVQEPALTAGVVATGLTVASAAGTAKGKTALTVTPDKASGNTYKYKSDITVAMPSINRDLSGWTAWDGTAEITATTGNDIVVAEVDSKGLCKKAGKAIVIAKA</sequence>
<comment type="caution">
    <text evidence="2">The sequence shown here is derived from an EMBL/GenBank/DDBJ whole genome shotgun (WGS) entry which is preliminary data.</text>
</comment>
<proteinExistence type="predicted"/>
<dbReference type="Proteomes" id="UP000184012">
    <property type="component" value="Unassembled WGS sequence"/>
</dbReference>
<accession>A0AB74EU51</accession>
<gene>
    <name evidence="2" type="ORF">SAMN04515649_101308</name>
</gene>
<organism evidence="2 3">
    <name type="scientific">Eubacterium callanderi</name>
    <dbReference type="NCBI Taxonomy" id="53442"/>
    <lineage>
        <taxon>Bacteria</taxon>
        <taxon>Bacillati</taxon>
        <taxon>Bacillota</taxon>
        <taxon>Clostridia</taxon>
        <taxon>Eubacteriales</taxon>
        <taxon>Eubacteriaceae</taxon>
        <taxon>Eubacterium</taxon>
    </lineage>
</organism>
<protein>
    <submittedName>
        <fullName evidence="2">Phage major tail protein, phi13 family</fullName>
    </submittedName>
</protein>
<dbReference type="AlphaFoldDB" id="A0AB74EU51"/>
<dbReference type="Pfam" id="PF18316">
    <property type="entry name" value="S-l_SbsC_C"/>
    <property type="match status" value="1"/>
</dbReference>
<dbReference type="RefSeq" id="WP_073382001.1">
    <property type="nucleotide sequence ID" value="NZ_CP132135.1"/>
</dbReference>
<evidence type="ECO:0000313" key="2">
    <source>
        <dbReference type="EMBL" id="SHK93558.1"/>
    </source>
</evidence>
<dbReference type="InterPro" id="IPR040751">
    <property type="entry name" value="SbsC_C"/>
</dbReference>
<feature type="domain" description="S-layer protein SbsC C-terminal" evidence="1">
    <location>
        <begin position="221"/>
        <end position="292"/>
    </location>
</feature>
<name>A0AB74EU51_9FIRM</name>
<evidence type="ECO:0000313" key="3">
    <source>
        <dbReference type="Proteomes" id="UP000184012"/>
    </source>
</evidence>
<dbReference type="InterPro" id="IPR006490">
    <property type="entry name" value="Maj_tail_phi13"/>
</dbReference>
<dbReference type="EMBL" id="FRBP01000001">
    <property type="protein sequence ID" value="SHK93558.1"/>
    <property type="molecule type" value="Genomic_DNA"/>
</dbReference>